<dbReference type="Proteomes" id="UP000187012">
    <property type="component" value="Unassembled WGS sequence"/>
</dbReference>
<sequence>MMQSVPRTFACHVSAQSVSARADDGLGGISVVHSAVHGWALKLLPVLARCEEVMQGWLNGPPRRLVQPSFLRGFSLLADMT</sequence>
<evidence type="ECO:0000313" key="1">
    <source>
        <dbReference type="EMBL" id="SIT47767.1"/>
    </source>
</evidence>
<dbReference type="EMBL" id="CYGX02000081">
    <property type="protein sequence ID" value="SIT47767.1"/>
    <property type="molecule type" value="Genomic_DNA"/>
</dbReference>
<organism evidence="1 2">
    <name type="scientific">Paraburkholderia ribeironis</name>
    <dbReference type="NCBI Taxonomy" id="1247936"/>
    <lineage>
        <taxon>Bacteria</taxon>
        <taxon>Pseudomonadati</taxon>
        <taxon>Pseudomonadota</taxon>
        <taxon>Betaproteobacteria</taxon>
        <taxon>Burkholderiales</taxon>
        <taxon>Burkholderiaceae</taxon>
        <taxon>Paraburkholderia</taxon>
    </lineage>
</organism>
<keyword evidence="2" id="KW-1185">Reference proteome</keyword>
<proteinExistence type="predicted"/>
<reference evidence="1 2" key="1">
    <citation type="submission" date="2016-12" db="EMBL/GenBank/DDBJ databases">
        <authorList>
            <person name="Song W.-J."/>
            <person name="Kurnit D.M."/>
        </authorList>
    </citation>
    <scope>NUCLEOTIDE SEQUENCE [LARGE SCALE GENOMIC DNA]</scope>
    <source>
        <strain evidence="1 2">STM7296</strain>
    </source>
</reference>
<name>A0A1N7SK39_9BURK</name>
<evidence type="ECO:0000313" key="2">
    <source>
        <dbReference type="Proteomes" id="UP000187012"/>
    </source>
</evidence>
<accession>A0A1N7SK39</accession>
<dbReference type="AlphaFoldDB" id="A0A1N7SK39"/>
<protein>
    <submittedName>
        <fullName evidence="1">Uncharacterized protein</fullName>
    </submittedName>
</protein>
<gene>
    <name evidence="1" type="ORF">BN2475_810003</name>
</gene>